<evidence type="ECO:0000313" key="1">
    <source>
        <dbReference type="Proteomes" id="UP000887579"/>
    </source>
</evidence>
<dbReference type="Proteomes" id="UP000887579">
    <property type="component" value="Unplaced"/>
</dbReference>
<protein>
    <submittedName>
        <fullName evidence="2">Transmembrane protein 41A</fullName>
    </submittedName>
</protein>
<dbReference type="WBParaSite" id="ES5_v2.g23608.t1">
    <property type="protein sequence ID" value="ES5_v2.g23608.t1"/>
    <property type="gene ID" value="ES5_v2.g23608"/>
</dbReference>
<sequence length="210" mass="23839">MPLVSKRVLVVGTVITLYATVLFTIYRNFPELDADEKQHIKYPRNLDDAKALGKVLSKYKDEHYYTVLIGVGACSASGAAVCYCLSYLVGRKLVASYFPERVEQWQKEVQKHQENLFNYMVVLRVTPVLPNWFINIAAPVIDVSLAPFFWGTFFGVAPPSMLFIQAGTTLQEMVNANMMWSWKSIIMIIGTTIIAILPVLYRKYSKPKTD</sequence>
<proteinExistence type="predicted"/>
<organism evidence="1 2">
    <name type="scientific">Panagrolaimus sp. ES5</name>
    <dbReference type="NCBI Taxonomy" id="591445"/>
    <lineage>
        <taxon>Eukaryota</taxon>
        <taxon>Metazoa</taxon>
        <taxon>Ecdysozoa</taxon>
        <taxon>Nematoda</taxon>
        <taxon>Chromadorea</taxon>
        <taxon>Rhabditida</taxon>
        <taxon>Tylenchina</taxon>
        <taxon>Panagrolaimomorpha</taxon>
        <taxon>Panagrolaimoidea</taxon>
        <taxon>Panagrolaimidae</taxon>
        <taxon>Panagrolaimus</taxon>
    </lineage>
</organism>
<evidence type="ECO:0000313" key="2">
    <source>
        <dbReference type="WBParaSite" id="ES5_v2.g23608.t1"/>
    </source>
</evidence>
<reference evidence="2" key="1">
    <citation type="submission" date="2022-11" db="UniProtKB">
        <authorList>
            <consortium name="WormBaseParasite"/>
        </authorList>
    </citation>
    <scope>IDENTIFICATION</scope>
</reference>
<accession>A0AC34G1Y5</accession>
<name>A0AC34G1Y5_9BILA</name>